<protein>
    <recommendedName>
        <fullName evidence="3">LamG domain-containing protein</fullName>
    </recommendedName>
</protein>
<dbReference type="Gene3D" id="2.60.120.200">
    <property type="match status" value="1"/>
</dbReference>
<evidence type="ECO:0008006" key="3">
    <source>
        <dbReference type="Google" id="ProtNLM"/>
    </source>
</evidence>
<organism evidence="1 2">
    <name type="scientific">Methanoculleus frigidifontis</name>
    <dbReference type="NCBI Taxonomy" id="2584085"/>
    <lineage>
        <taxon>Archaea</taxon>
        <taxon>Methanobacteriati</taxon>
        <taxon>Methanobacteriota</taxon>
        <taxon>Stenosarchaea group</taxon>
        <taxon>Methanomicrobia</taxon>
        <taxon>Methanomicrobiales</taxon>
        <taxon>Methanomicrobiaceae</taxon>
        <taxon>Methanoculleus</taxon>
    </lineage>
</organism>
<name>A0ABT8MCZ5_9EURY</name>
<dbReference type="EMBL" id="VCYH01000010">
    <property type="protein sequence ID" value="MDN7025802.1"/>
    <property type="molecule type" value="Genomic_DNA"/>
</dbReference>
<dbReference type="InterPro" id="IPR013320">
    <property type="entry name" value="ConA-like_dom_sf"/>
</dbReference>
<accession>A0ABT8MCZ5</accession>
<sequence length="236" mass="25975">MMDWHACLPLLIAAAVLAIPVSATNVPLLLFEDSFETGTFENWDEIGCRWGITDDAHSGDYAAVCIAGGEVDAPGRQITRMLNYTGSYRVEGWFKTNKLGTLTCSGLYVLGEIPGKESLLYSLQVIEGGRIGYNQWNESGNHRLYSPKPVVRPLEWHKFAICYYRNTSRQSVWIDDRYLGSAPLRTLSGETIGPDDSIALRIGGGSTWAPGDLPDAAVIDDIRVTAIWPGMRFIGS</sequence>
<reference evidence="1" key="1">
    <citation type="submission" date="2019-05" db="EMBL/GenBank/DDBJ databases">
        <title>Methanoculleus sp. FWC-SCC1, a methanogenic archaeon isolated from deep marine cold seep.</title>
        <authorList>
            <person name="Chen Y.-W."/>
            <person name="Chen S.-C."/>
            <person name="Teng N.-H."/>
            <person name="Lai M.-C."/>
        </authorList>
    </citation>
    <scope>NUCLEOTIDE SEQUENCE</scope>
    <source>
        <strain evidence="1">FWC-SCC1</strain>
    </source>
</reference>
<comment type="caution">
    <text evidence="1">The sequence shown here is derived from an EMBL/GenBank/DDBJ whole genome shotgun (WGS) entry which is preliminary data.</text>
</comment>
<dbReference type="RefSeq" id="WP_301664994.1">
    <property type="nucleotide sequence ID" value="NZ_VCYH01000010.1"/>
</dbReference>
<proteinExistence type="predicted"/>
<gene>
    <name evidence="1" type="ORF">FGU65_13090</name>
</gene>
<dbReference type="Proteomes" id="UP001168338">
    <property type="component" value="Unassembled WGS sequence"/>
</dbReference>
<evidence type="ECO:0000313" key="2">
    <source>
        <dbReference type="Proteomes" id="UP001168338"/>
    </source>
</evidence>
<dbReference type="SUPFAM" id="SSF49899">
    <property type="entry name" value="Concanavalin A-like lectins/glucanases"/>
    <property type="match status" value="1"/>
</dbReference>
<keyword evidence="2" id="KW-1185">Reference proteome</keyword>
<evidence type="ECO:0000313" key="1">
    <source>
        <dbReference type="EMBL" id="MDN7025802.1"/>
    </source>
</evidence>